<name>A0A974DKT9_XENLA</name>
<evidence type="ECO:0000313" key="2">
    <source>
        <dbReference type="Proteomes" id="UP000694892"/>
    </source>
</evidence>
<organism evidence="1 2">
    <name type="scientific">Xenopus laevis</name>
    <name type="common">African clawed frog</name>
    <dbReference type="NCBI Taxonomy" id="8355"/>
    <lineage>
        <taxon>Eukaryota</taxon>
        <taxon>Metazoa</taxon>
        <taxon>Chordata</taxon>
        <taxon>Craniata</taxon>
        <taxon>Vertebrata</taxon>
        <taxon>Euteleostomi</taxon>
        <taxon>Amphibia</taxon>
        <taxon>Batrachia</taxon>
        <taxon>Anura</taxon>
        <taxon>Pipoidea</taxon>
        <taxon>Pipidae</taxon>
        <taxon>Xenopodinae</taxon>
        <taxon>Xenopus</taxon>
        <taxon>Xenopus</taxon>
    </lineage>
</organism>
<protein>
    <submittedName>
        <fullName evidence="1">Uncharacterized protein</fullName>
    </submittedName>
</protein>
<evidence type="ECO:0000313" key="1">
    <source>
        <dbReference type="EMBL" id="OCT92547.1"/>
    </source>
</evidence>
<dbReference type="EMBL" id="CM004469">
    <property type="protein sequence ID" value="OCT92547.1"/>
    <property type="molecule type" value="Genomic_DNA"/>
</dbReference>
<dbReference type="Proteomes" id="UP000694892">
    <property type="component" value="Chromosome 2S"/>
</dbReference>
<reference evidence="2" key="1">
    <citation type="journal article" date="2016" name="Nature">
        <title>Genome evolution in the allotetraploid frog Xenopus laevis.</title>
        <authorList>
            <person name="Session A.M."/>
            <person name="Uno Y."/>
            <person name="Kwon T."/>
            <person name="Chapman J.A."/>
            <person name="Toyoda A."/>
            <person name="Takahashi S."/>
            <person name="Fukui A."/>
            <person name="Hikosaka A."/>
            <person name="Suzuki A."/>
            <person name="Kondo M."/>
            <person name="van Heeringen S.J."/>
            <person name="Quigley I."/>
            <person name="Heinz S."/>
            <person name="Ogino H."/>
            <person name="Ochi H."/>
            <person name="Hellsten U."/>
            <person name="Lyons J.B."/>
            <person name="Simakov O."/>
            <person name="Putnam N."/>
            <person name="Stites J."/>
            <person name="Kuroki Y."/>
            <person name="Tanaka T."/>
            <person name="Michiue T."/>
            <person name="Watanabe M."/>
            <person name="Bogdanovic O."/>
            <person name="Lister R."/>
            <person name="Georgiou G."/>
            <person name="Paranjpe S.S."/>
            <person name="van Kruijsbergen I."/>
            <person name="Shu S."/>
            <person name="Carlson J."/>
            <person name="Kinoshita T."/>
            <person name="Ohta Y."/>
            <person name="Mawaribuchi S."/>
            <person name="Jenkins J."/>
            <person name="Grimwood J."/>
            <person name="Schmutz J."/>
            <person name="Mitros T."/>
            <person name="Mozaffari S.V."/>
            <person name="Suzuki Y."/>
            <person name="Haramoto Y."/>
            <person name="Yamamoto T.S."/>
            <person name="Takagi C."/>
            <person name="Heald R."/>
            <person name="Miller K."/>
            <person name="Haudenschild C."/>
            <person name="Kitzman J."/>
            <person name="Nakayama T."/>
            <person name="Izutsu Y."/>
            <person name="Robert J."/>
            <person name="Fortriede J."/>
            <person name="Burns K."/>
            <person name="Lotay V."/>
            <person name="Karimi K."/>
            <person name="Yasuoka Y."/>
            <person name="Dichmann D.S."/>
            <person name="Flajnik M.F."/>
            <person name="Houston D.W."/>
            <person name="Shendure J."/>
            <person name="DuPasquier L."/>
            <person name="Vize P.D."/>
            <person name="Zorn A.M."/>
            <person name="Ito M."/>
            <person name="Marcotte E.M."/>
            <person name="Wallingford J.B."/>
            <person name="Ito Y."/>
            <person name="Asashima M."/>
            <person name="Ueno N."/>
            <person name="Matsuda Y."/>
            <person name="Veenstra G.J."/>
            <person name="Fujiyama A."/>
            <person name="Harland R.M."/>
            <person name="Taira M."/>
            <person name="Rokhsar D.S."/>
        </authorList>
    </citation>
    <scope>NUCLEOTIDE SEQUENCE [LARGE SCALE GENOMIC DNA]</scope>
    <source>
        <strain evidence="2">J</strain>
    </source>
</reference>
<gene>
    <name evidence="1" type="ORF">XELAEV_18015603mg</name>
</gene>
<accession>A0A974DKT9</accession>
<proteinExistence type="predicted"/>
<dbReference type="AlphaFoldDB" id="A0A974DKT9"/>
<sequence>MPKGLGSEFDLLKTWLFIVFQVMLNQISSIFPYLAFHLCCCELLLFIEFLGMMSLCSDSQHAFSYLTSRWQHLK</sequence>